<keyword evidence="10" id="KW-1185">Reference proteome</keyword>
<dbReference type="PRINTS" id="PR00723">
    <property type="entry name" value="SUBTILISIN"/>
</dbReference>
<dbReference type="PROSITE" id="PS00138">
    <property type="entry name" value="SUBTILASE_SER"/>
    <property type="match status" value="1"/>
</dbReference>
<dbReference type="GO" id="GO:0004252">
    <property type="term" value="F:serine-type endopeptidase activity"/>
    <property type="evidence" value="ECO:0007669"/>
    <property type="project" value="UniProtKB-UniRule"/>
</dbReference>
<dbReference type="InterPro" id="IPR023827">
    <property type="entry name" value="Peptidase_S8_Asp-AS"/>
</dbReference>
<gene>
    <name evidence="9" type="ORF">DR950_03795</name>
</gene>
<dbReference type="FunFam" id="3.40.50.200:FF:000014">
    <property type="entry name" value="Proteinase K"/>
    <property type="match status" value="1"/>
</dbReference>
<evidence type="ECO:0000256" key="6">
    <source>
        <dbReference type="RuleBase" id="RU003355"/>
    </source>
</evidence>
<accession>A0A372ZNI3</accession>
<dbReference type="Gene3D" id="3.30.70.80">
    <property type="entry name" value="Peptidase S8 propeptide/proteinase inhibitor I9"/>
    <property type="match status" value="1"/>
</dbReference>
<feature type="active site" description="Charge relay system" evidence="5">
    <location>
        <position position="346"/>
    </location>
</feature>
<keyword evidence="3 5" id="KW-0378">Hydrolase</keyword>
<dbReference type="InterPro" id="IPR034193">
    <property type="entry name" value="PCSK9_ProteinaseK-like"/>
</dbReference>
<evidence type="ECO:0000256" key="2">
    <source>
        <dbReference type="ARBA" id="ARBA00022670"/>
    </source>
</evidence>
<comment type="caution">
    <text evidence="9">The sequence shown here is derived from an EMBL/GenBank/DDBJ whole genome shotgun (WGS) entry which is preliminary data.</text>
</comment>
<dbReference type="PANTHER" id="PTHR43806:SF11">
    <property type="entry name" value="CEREVISIN-RELATED"/>
    <property type="match status" value="1"/>
</dbReference>
<evidence type="ECO:0000256" key="7">
    <source>
        <dbReference type="SAM" id="SignalP"/>
    </source>
</evidence>
<evidence type="ECO:0000256" key="4">
    <source>
        <dbReference type="ARBA" id="ARBA00022825"/>
    </source>
</evidence>
<evidence type="ECO:0000256" key="5">
    <source>
        <dbReference type="PROSITE-ProRule" id="PRU01240"/>
    </source>
</evidence>
<dbReference type="InterPro" id="IPR036852">
    <property type="entry name" value="Peptidase_S8/S53_dom_sf"/>
</dbReference>
<evidence type="ECO:0000256" key="3">
    <source>
        <dbReference type="ARBA" id="ARBA00022801"/>
    </source>
</evidence>
<feature type="active site" description="Charge relay system" evidence="5">
    <location>
        <position position="163"/>
    </location>
</feature>
<dbReference type="RefSeq" id="WP_117485750.1">
    <property type="nucleotide sequence ID" value="NZ_QVIG01000001.1"/>
</dbReference>
<sequence>MYLHLRRASAALLLALLPATTPAAAHGAQPPAPAAPLAVAHSARAVPGQYIVTLKHGRDPGEVLRALGITPRFTYGAALNGFAAALDPLLLNTVRTNPAVEAVEENTAFRLPTPVDGADRPGHTTRAPAATWGLDRIDQRYLPLDGQFTTRGHGAGATAYILDSGIDYTHPEFGGRAVPGFDAIGDGRDGLDCHGHGTHVAGTVGGRTYGVAPRARLVSVRVVDCTGSGDKAQMIAGLDWVASNARYPAVLNASLGEERSRAVNDAATALSDQGVLPVVAAGNDAVDACTVSPASAYGVVTVAATNRRDEEADFSNWGTCVALHAPGQAILSAKLGGGSTTLSGTSMAAPHVTGTAALYLAEHPDAEPIDVSDFLQYTATPDVLTDVREGTPNLLLFTDDL</sequence>
<dbReference type="GO" id="GO:0005615">
    <property type="term" value="C:extracellular space"/>
    <property type="evidence" value="ECO:0007669"/>
    <property type="project" value="TreeGrafter"/>
</dbReference>
<evidence type="ECO:0000313" key="10">
    <source>
        <dbReference type="Proteomes" id="UP000263377"/>
    </source>
</evidence>
<evidence type="ECO:0000256" key="1">
    <source>
        <dbReference type="ARBA" id="ARBA00011073"/>
    </source>
</evidence>
<dbReference type="PROSITE" id="PS51892">
    <property type="entry name" value="SUBTILASE"/>
    <property type="match status" value="1"/>
</dbReference>
<dbReference type="InterPro" id="IPR023828">
    <property type="entry name" value="Peptidase_S8_Ser-AS"/>
</dbReference>
<feature type="domain" description="Peptidase S8/S53" evidence="8">
    <location>
        <begin position="160"/>
        <end position="380"/>
    </location>
</feature>
<dbReference type="PROSITE" id="PS00136">
    <property type="entry name" value="SUBTILASE_ASP"/>
    <property type="match status" value="1"/>
</dbReference>
<dbReference type="Proteomes" id="UP000263377">
    <property type="component" value="Unassembled WGS sequence"/>
</dbReference>
<keyword evidence="7" id="KW-0732">Signal</keyword>
<organism evidence="9 10">
    <name type="scientific">Kitasatospora xanthocidica</name>
    <dbReference type="NCBI Taxonomy" id="83382"/>
    <lineage>
        <taxon>Bacteria</taxon>
        <taxon>Bacillati</taxon>
        <taxon>Actinomycetota</taxon>
        <taxon>Actinomycetes</taxon>
        <taxon>Kitasatosporales</taxon>
        <taxon>Streptomycetaceae</taxon>
        <taxon>Kitasatospora</taxon>
    </lineage>
</organism>
<feature type="signal peptide" evidence="7">
    <location>
        <begin position="1"/>
        <end position="25"/>
    </location>
</feature>
<dbReference type="Pfam" id="PF00082">
    <property type="entry name" value="Peptidase_S8"/>
    <property type="match status" value="1"/>
</dbReference>
<protein>
    <submittedName>
        <fullName evidence="9">S8 family peptidase</fullName>
    </submittedName>
</protein>
<dbReference type="SUPFAM" id="SSF52743">
    <property type="entry name" value="Subtilisin-like"/>
    <property type="match status" value="1"/>
</dbReference>
<dbReference type="InterPro" id="IPR015500">
    <property type="entry name" value="Peptidase_S8_subtilisin-rel"/>
</dbReference>
<evidence type="ECO:0000259" key="8">
    <source>
        <dbReference type="Pfam" id="PF00082"/>
    </source>
</evidence>
<dbReference type="PANTHER" id="PTHR43806">
    <property type="entry name" value="PEPTIDASE S8"/>
    <property type="match status" value="1"/>
</dbReference>
<comment type="similarity">
    <text evidence="1 5 6">Belongs to the peptidase S8 family.</text>
</comment>
<feature type="active site" description="Charge relay system" evidence="5">
    <location>
        <position position="196"/>
    </location>
</feature>
<dbReference type="Gene3D" id="3.40.50.200">
    <property type="entry name" value="Peptidase S8/S53 domain"/>
    <property type="match status" value="1"/>
</dbReference>
<dbReference type="CDD" id="cd04077">
    <property type="entry name" value="Peptidases_S8_PCSK9_ProteinaseK_like"/>
    <property type="match status" value="1"/>
</dbReference>
<dbReference type="SUPFAM" id="SSF54897">
    <property type="entry name" value="Protease propeptides/inhibitors"/>
    <property type="match status" value="1"/>
</dbReference>
<feature type="chain" id="PRO_5039035943" evidence="7">
    <location>
        <begin position="26"/>
        <end position="401"/>
    </location>
</feature>
<evidence type="ECO:0000313" key="9">
    <source>
        <dbReference type="EMBL" id="RGD57032.1"/>
    </source>
</evidence>
<dbReference type="EMBL" id="QVIG01000001">
    <property type="protein sequence ID" value="RGD57032.1"/>
    <property type="molecule type" value="Genomic_DNA"/>
</dbReference>
<proteinExistence type="inferred from homology"/>
<dbReference type="AlphaFoldDB" id="A0A372ZNI3"/>
<dbReference type="InterPro" id="IPR037045">
    <property type="entry name" value="S8pro/Inhibitor_I9_sf"/>
</dbReference>
<keyword evidence="4 5" id="KW-0720">Serine protease</keyword>
<dbReference type="InterPro" id="IPR022398">
    <property type="entry name" value="Peptidase_S8_His-AS"/>
</dbReference>
<reference evidence="9 10" key="1">
    <citation type="submission" date="2018-08" db="EMBL/GenBank/DDBJ databases">
        <title>Diversity &amp; Physiological Properties of Lignin-Decomposing Actinobacteria from Soil.</title>
        <authorList>
            <person name="Roh S.G."/>
            <person name="Kim S.B."/>
        </authorList>
    </citation>
    <scope>NUCLEOTIDE SEQUENCE [LARGE SCALE GENOMIC DNA]</scope>
    <source>
        <strain evidence="9 10">MMS17-GH009</strain>
    </source>
</reference>
<keyword evidence="2 5" id="KW-0645">Protease</keyword>
<dbReference type="GO" id="GO:0006508">
    <property type="term" value="P:proteolysis"/>
    <property type="evidence" value="ECO:0007669"/>
    <property type="project" value="UniProtKB-KW"/>
</dbReference>
<dbReference type="PROSITE" id="PS00137">
    <property type="entry name" value="SUBTILASE_HIS"/>
    <property type="match status" value="1"/>
</dbReference>
<dbReference type="InterPro" id="IPR000209">
    <property type="entry name" value="Peptidase_S8/S53_dom"/>
</dbReference>
<dbReference type="InterPro" id="IPR050131">
    <property type="entry name" value="Peptidase_S8_subtilisin-like"/>
</dbReference>
<name>A0A372ZNI3_9ACTN</name>